<proteinExistence type="predicted"/>
<organism evidence="2 3">
    <name type="scientific">Nepenthes gracilis</name>
    <name type="common">Slender pitcher plant</name>
    <dbReference type="NCBI Taxonomy" id="150966"/>
    <lineage>
        <taxon>Eukaryota</taxon>
        <taxon>Viridiplantae</taxon>
        <taxon>Streptophyta</taxon>
        <taxon>Embryophyta</taxon>
        <taxon>Tracheophyta</taxon>
        <taxon>Spermatophyta</taxon>
        <taxon>Magnoliopsida</taxon>
        <taxon>eudicotyledons</taxon>
        <taxon>Gunneridae</taxon>
        <taxon>Pentapetalae</taxon>
        <taxon>Caryophyllales</taxon>
        <taxon>Nepenthaceae</taxon>
        <taxon>Nepenthes</taxon>
    </lineage>
</organism>
<evidence type="ECO:0000313" key="2">
    <source>
        <dbReference type="EMBL" id="GMH23516.1"/>
    </source>
</evidence>
<comment type="caution">
    <text evidence="2">The sequence shown here is derived from an EMBL/GenBank/DDBJ whole genome shotgun (WGS) entry which is preliminary data.</text>
</comment>
<protein>
    <submittedName>
        <fullName evidence="2">Uncharacterized protein</fullName>
    </submittedName>
</protein>
<evidence type="ECO:0000256" key="1">
    <source>
        <dbReference type="SAM" id="MobiDB-lite"/>
    </source>
</evidence>
<sequence>MTVPLRATPNRGIVVFSEENKTDSPSRASTRKQRRESTGLATSAFSNPAIFQLLDYSNLAVFNSTSGERLSGLCFPPLLDVSRATVEIPSLAVSIQVDGFGHFDAEDSGLPCGSLICDIPGNRSAPEQDSLPVAKNAINRLQMGLPYSMDSDVPAGNPHGSSRSRVVHQLSQGGFSPSEKTVDCGPLGTHTVCPVPPSISVEDVVAGTNTPNPVSGPSPSASSLVSWASIVGQQQNQVVQKLMYLLELEWQSLARAARMLFSVLCGVD</sequence>
<name>A0AAD3T6J8_NEPGR</name>
<dbReference type="Proteomes" id="UP001279734">
    <property type="component" value="Unassembled WGS sequence"/>
</dbReference>
<accession>A0AAD3T6J8</accession>
<gene>
    <name evidence="2" type="ORF">Nepgr_025359</name>
</gene>
<reference evidence="2" key="1">
    <citation type="submission" date="2023-05" db="EMBL/GenBank/DDBJ databases">
        <title>Nepenthes gracilis genome sequencing.</title>
        <authorList>
            <person name="Fukushima K."/>
        </authorList>
    </citation>
    <scope>NUCLEOTIDE SEQUENCE</scope>
    <source>
        <strain evidence="2">SING2019-196</strain>
    </source>
</reference>
<dbReference type="EMBL" id="BSYO01000026">
    <property type="protein sequence ID" value="GMH23516.1"/>
    <property type="molecule type" value="Genomic_DNA"/>
</dbReference>
<dbReference type="AlphaFoldDB" id="A0AAD3T6J8"/>
<feature type="region of interest" description="Disordered" evidence="1">
    <location>
        <begin position="17"/>
        <end position="39"/>
    </location>
</feature>
<evidence type="ECO:0000313" key="3">
    <source>
        <dbReference type="Proteomes" id="UP001279734"/>
    </source>
</evidence>
<keyword evidence="3" id="KW-1185">Reference proteome</keyword>